<dbReference type="Pfam" id="PF04773">
    <property type="entry name" value="FecR"/>
    <property type="match status" value="1"/>
</dbReference>
<evidence type="ECO:0000259" key="1">
    <source>
        <dbReference type="Pfam" id="PF04773"/>
    </source>
</evidence>
<dbReference type="InterPro" id="IPR012373">
    <property type="entry name" value="Ferrdict_sens_TM"/>
</dbReference>
<proteinExistence type="predicted"/>
<dbReference type="PANTHER" id="PTHR30273:SF2">
    <property type="entry name" value="PROTEIN FECR"/>
    <property type="match status" value="1"/>
</dbReference>
<organism evidence="3 4">
    <name type="scientific">Pseudomonas nitroreducens</name>
    <dbReference type="NCBI Taxonomy" id="46680"/>
    <lineage>
        <taxon>Bacteria</taxon>
        <taxon>Pseudomonadati</taxon>
        <taxon>Pseudomonadota</taxon>
        <taxon>Gammaproteobacteria</taxon>
        <taxon>Pseudomonadales</taxon>
        <taxon>Pseudomonadaceae</taxon>
        <taxon>Pseudomonas</taxon>
    </lineage>
</organism>
<dbReference type="Pfam" id="PF16220">
    <property type="entry name" value="DUF4880"/>
    <property type="match status" value="1"/>
</dbReference>
<dbReference type="AlphaFoldDB" id="A0A5R9A6J9"/>
<dbReference type="PIRSF" id="PIRSF018266">
    <property type="entry name" value="FecR"/>
    <property type="match status" value="1"/>
</dbReference>
<protein>
    <submittedName>
        <fullName evidence="3">DUF4880 domain-containing protein</fullName>
    </submittedName>
</protein>
<evidence type="ECO:0000259" key="2">
    <source>
        <dbReference type="Pfam" id="PF16220"/>
    </source>
</evidence>
<dbReference type="Gene3D" id="2.60.120.1440">
    <property type="match status" value="1"/>
</dbReference>
<dbReference type="Proteomes" id="UP000307510">
    <property type="component" value="Unassembled WGS sequence"/>
</dbReference>
<evidence type="ECO:0000313" key="4">
    <source>
        <dbReference type="Proteomes" id="UP000307510"/>
    </source>
</evidence>
<dbReference type="EMBL" id="VASG01000004">
    <property type="protein sequence ID" value="TLP73537.1"/>
    <property type="molecule type" value="Genomic_DNA"/>
</dbReference>
<dbReference type="GO" id="GO:0016989">
    <property type="term" value="F:sigma factor antagonist activity"/>
    <property type="evidence" value="ECO:0007669"/>
    <property type="project" value="TreeGrafter"/>
</dbReference>
<gene>
    <name evidence="3" type="ORF">FEA48_14940</name>
</gene>
<feature type="domain" description="FecR protein" evidence="1">
    <location>
        <begin position="118"/>
        <end position="210"/>
    </location>
</feature>
<name>A0A5R9A6J9_PSENT</name>
<sequence length="324" mass="36200">MSTHPGLDHATLESAADWFARLQEAPNDAELRAQWRHWLDQGESQRLAWSYIERIGQRFAGLQEQGPAAHRTLASLRTGKQTRRRLLSQFSVLAGAGLFGWLGWRANPIDSLHAWRAQYRTAVGERRSEQLSDGTQVWLNSASALDIHFDDSRRELVLYTGEVLIETGHGDSRPFQVRTRAGLLQPLGTRFSVREIGPRTQLNVYQGAVRTTLQDSGASLTLQAGQGVVFDAREAGAVTRAEARREAWSRGLLLAEDMPLEEFIAELGGYRSGHLGVDPAVARLRVMGSFPLADTDQALAQLEEALPVRVQRRFDWWVTVVPRS</sequence>
<evidence type="ECO:0000313" key="3">
    <source>
        <dbReference type="EMBL" id="TLP73537.1"/>
    </source>
</evidence>
<dbReference type="InterPro" id="IPR032623">
    <property type="entry name" value="FecR_N"/>
</dbReference>
<accession>A0A5R9A6J9</accession>
<reference evidence="3 4" key="1">
    <citation type="submission" date="2019-05" db="EMBL/GenBank/DDBJ databases">
        <authorList>
            <person name="Moore K."/>
            <person name="O'Neill P."/>
            <person name="Farbos A."/>
            <person name="Studholme D.J."/>
        </authorList>
    </citation>
    <scope>NUCLEOTIDE SEQUENCE [LARGE SCALE GENOMIC DNA]</scope>
    <source>
        <strain evidence="3 4">DSM 9128</strain>
    </source>
</reference>
<dbReference type="PANTHER" id="PTHR30273">
    <property type="entry name" value="PERIPLASMIC SIGNAL SENSOR AND SIGMA FACTOR ACTIVATOR FECR-RELATED"/>
    <property type="match status" value="1"/>
</dbReference>
<dbReference type="RefSeq" id="WP_138214511.1">
    <property type="nucleotide sequence ID" value="NZ_VASG01000004.1"/>
</dbReference>
<comment type="caution">
    <text evidence="3">The sequence shown here is derived from an EMBL/GenBank/DDBJ whole genome shotgun (WGS) entry which is preliminary data.</text>
</comment>
<reference evidence="4" key="2">
    <citation type="submission" date="2019-06" db="EMBL/GenBank/DDBJ databases">
        <title>AzeR, a transcriptional regulator that responds to azelaic acid in Pseudomonas nitroreducens.</title>
        <authorList>
            <person name="Bez C."/>
            <person name="Javvadi S.G."/>
            <person name="Bertani I."/>
            <person name="Devescovi G."/>
            <person name="Studholme D.J."/>
            <person name="Geller A."/>
            <person name="Levy A."/>
            <person name="Venturi V."/>
        </authorList>
    </citation>
    <scope>NUCLEOTIDE SEQUENCE [LARGE SCALE GENOMIC DNA]</scope>
    <source>
        <strain evidence="4">DSM 9128</strain>
    </source>
</reference>
<feature type="domain" description="FecR N-terminal" evidence="2">
    <location>
        <begin position="14"/>
        <end position="54"/>
    </location>
</feature>
<dbReference type="InterPro" id="IPR006860">
    <property type="entry name" value="FecR"/>
</dbReference>